<dbReference type="Ensembl" id="ENSCCNT00000013978.1">
    <property type="protein sequence ID" value="ENSCCNP00000010649.1"/>
    <property type="gene ID" value="ENSCCNG00000011100.1"/>
</dbReference>
<dbReference type="GO" id="GO:0005886">
    <property type="term" value="C:plasma membrane"/>
    <property type="evidence" value="ECO:0007669"/>
    <property type="project" value="TreeGrafter"/>
</dbReference>
<dbReference type="InterPro" id="IPR039700">
    <property type="entry name" value="Ly6g6e"/>
</dbReference>
<name>A0A8C0WH48_CASCN</name>
<dbReference type="GO" id="GO:0095500">
    <property type="term" value="P:acetylcholine receptor signaling pathway"/>
    <property type="evidence" value="ECO:0007669"/>
    <property type="project" value="TreeGrafter"/>
</dbReference>
<dbReference type="GO" id="GO:0002029">
    <property type="term" value="P:desensitization of G protein-coupled receptor signaling pathway"/>
    <property type="evidence" value="ECO:0007669"/>
    <property type="project" value="TreeGrafter"/>
</dbReference>
<dbReference type="GO" id="GO:0030549">
    <property type="term" value="F:acetylcholine receptor activator activity"/>
    <property type="evidence" value="ECO:0007669"/>
    <property type="project" value="TreeGrafter"/>
</dbReference>
<dbReference type="AlphaFoldDB" id="A0A8C0WH48"/>
<dbReference type="GO" id="GO:0045202">
    <property type="term" value="C:synapse"/>
    <property type="evidence" value="ECO:0007669"/>
    <property type="project" value="GOC"/>
</dbReference>
<dbReference type="PANTHER" id="PTHR14569:SF0">
    <property type="entry name" value="LYMPHOCYTE ANTIGEN 6 FAMILY MEMBER G6E"/>
    <property type="match status" value="1"/>
</dbReference>
<feature type="domain" description="UPAR/Ly6" evidence="2">
    <location>
        <begin position="81"/>
        <end position="157"/>
    </location>
</feature>
<reference evidence="3" key="1">
    <citation type="submission" date="2023-09" db="UniProtKB">
        <authorList>
            <consortium name="Ensembl"/>
        </authorList>
    </citation>
    <scope>IDENTIFICATION</scope>
</reference>
<evidence type="ECO:0000259" key="2">
    <source>
        <dbReference type="Pfam" id="PF00021"/>
    </source>
</evidence>
<organism evidence="3">
    <name type="scientific">Castor canadensis</name>
    <name type="common">American beaver</name>
    <dbReference type="NCBI Taxonomy" id="51338"/>
    <lineage>
        <taxon>Eukaryota</taxon>
        <taxon>Metazoa</taxon>
        <taxon>Chordata</taxon>
        <taxon>Craniata</taxon>
        <taxon>Vertebrata</taxon>
        <taxon>Euteleostomi</taxon>
        <taxon>Mammalia</taxon>
        <taxon>Eutheria</taxon>
        <taxon>Euarchontoglires</taxon>
        <taxon>Glires</taxon>
        <taxon>Rodentia</taxon>
        <taxon>Castorimorpha</taxon>
        <taxon>Castoridae</taxon>
        <taxon>Castor</taxon>
    </lineage>
</organism>
<sequence>MLRCSISGCRSHSPSLLSLCPTMDISSIFLCVLFLCGALTKGWAGESSGSNGLGQGLAEEPEGWKEEQAGKGLTSSTAHNRLHCYTCSFAKPCYPISTECQDDEVCGITTGTSDQNEIIERKGCLPRAQCILPGHTAYWLRSYTLRHHCCEQDLCNEATLLQQLPSLLLTALLLLVASFAW</sequence>
<dbReference type="GO" id="GO:0033130">
    <property type="term" value="F:acetylcholine receptor binding"/>
    <property type="evidence" value="ECO:0007669"/>
    <property type="project" value="TreeGrafter"/>
</dbReference>
<dbReference type="Pfam" id="PF00021">
    <property type="entry name" value="UPAR_LY6"/>
    <property type="match status" value="1"/>
</dbReference>
<evidence type="ECO:0000256" key="1">
    <source>
        <dbReference type="SAM" id="MobiDB-lite"/>
    </source>
</evidence>
<dbReference type="SUPFAM" id="SSF57302">
    <property type="entry name" value="Snake toxin-like"/>
    <property type="match status" value="1"/>
</dbReference>
<dbReference type="InterPro" id="IPR016054">
    <property type="entry name" value="LY6_UPA_recep-like"/>
</dbReference>
<evidence type="ECO:0000313" key="3">
    <source>
        <dbReference type="Ensembl" id="ENSCCNP00000010649.1"/>
    </source>
</evidence>
<dbReference type="PANTHER" id="PTHR14569">
    <property type="entry name" value="LYMPHOCYTE ANTIGEN 6 FAMILY MEMBER G6E"/>
    <property type="match status" value="1"/>
</dbReference>
<accession>A0A8C0WH48</accession>
<dbReference type="Gene3D" id="2.10.60.10">
    <property type="entry name" value="CD59"/>
    <property type="match status" value="1"/>
</dbReference>
<dbReference type="InterPro" id="IPR045860">
    <property type="entry name" value="Snake_toxin-like_sf"/>
</dbReference>
<dbReference type="CDD" id="cd23548">
    <property type="entry name" value="TFP_LU_ECD_Ly6G6e"/>
    <property type="match status" value="1"/>
</dbReference>
<dbReference type="FunFam" id="2.10.60.10:FF:000028">
    <property type="entry name" value="Lymphocyte antigen 6 complex locus G6E"/>
    <property type="match status" value="1"/>
</dbReference>
<proteinExistence type="predicted"/>
<feature type="region of interest" description="Disordered" evidence="1">
    <location>
        <begin position="47"/>
        <end position="70"/>
    </location>
</feature>
<protein>
    <recommendedName>
        <fullName evidence="2">UPAR/Ly6 domain-containing protein</fullName>
    </recommendedName>
</protein>